<comment type="caution">
    <text evidence="4">The sequence shown here is derived from an EMBL/GenBank/DDBJ whole genome shotgun (WGS) entry which is preliminary data.</text>
</comment>
<dbReference type="GO" id="GO:0016082">
    <property type="term" value="P:synaptic vesicle priming"/>
    <property type="evidence" value="ECO:0007669"/>
    <property type="project" value="TreeGrafter"/>
</dbReference>
<dbReference type="InterPro" id="IPR000727">
    <property type="entry name" value="T_SNARE_dom"/>
</dbReference>
<evidence type="ECO:0000313" key="5">
    <source>
        <dbReference type="Proteomes" id="UP001374579"/>
    </source>
</evidence>
<feature type="domain" description="T-SNARE coiled-coil homology" evidence="3">
    <location>
        <begin position="389"/>
        <end position="451"/>
    </location>
</feature>
<dbReference type="SUPFAM" id="SSF58038">
    <property type="entry name" value="SNARE fusion complex"/>
    <property type="match status" value="2"/>
</dbReference>
<gene>
    <name evidence="4" type="ORF">V1264_013334</name>
</gene>
<feature type="compositionally biased region" description="Low complexity" evidence="2">
    <location>
        <begin position="348"/>
        <end position="362"/>
    </location>
</feature>
<keyword evidence="1" id="KW-0677">Repeat</keyword>
<proteinExistence type="predicted"/>
<evidence type="ECO:0000313" key="4">
    <source>
        <dbReference type="EMBL" id="KAK7109261.1"/>
    </source>
</evidence>
<dbReference type="Gene3D" id="1.20.5.110">
    <property type="match status" value="2"/>
</dbReference>
<feature type="region of interest" description="Disordered" evidence="2">
    <location>
        <begin position="38"/>
        <end position="63"/>
    </location>
</feature>
<organism evidence="4 5">
    <name type="scientific">Littorina saxatilis</name>
    <dbReference type="NCBI Taxonomy" id="31220"/>
    <lineage>
        <taxon>Eukaryota</taxon>
        <taxon>Metazoa</taxon>
        <taxon>Spiralia</taxon>
        <taxon>Lophotrochozoa</taxon>
        <taxon>Mollusca</taxon>
        <taxon>Gastropoda</taxon>
        <taxon>Caenogastropoda</taxon>
        <taxon>Littorinimorpha</taxon>
        <taxon>Littorinoidea</taxon>
        <taxon>Littorinidae</taxon>
        <taxon>Littorina</taxon>
    </lineage>
</organism>
<protein>
    <recommendedName>
        <fullName evidence="3">t-SNARE coiled-coil homology domain-containing protein</fullName>
    </recommendedName>
</protein>
<dbReference type="SMART" id="SM00397">
    <property type="entry name" value="t_SNARE"/>
    <property type="match status" value="1"/>
</dbReference>
<dbReference type="Proteomes" id="UP001374579">
    <property type="component" value="Unassembled WGS sequence"/>
</dbReference>
<dbReference type="PANTHER" id="PTHR19305">
    <property type="entry name" value="SYNAPTOSOMAL ASSOCIATED PROTEIN"/>
    <property type="match status" value="1"/>
</dbReference>
<feature type="region of interest" description="Disordered" evidence="2">
    <location>
        <begin position="331"/>
        <end position="390"/>
    </location>
</feature>
<dbReference type="AlphaFoldDB" id="A0AAN9GIF9"/>
<dbReference type="PANTHER" id="PTHR19305:SF1">
    <property type="entry name" value="SYNAPTOSOMAL-ASSOCIATED PROTEIN 47"/>
    <property type="match status" value="1"/>
</dbReference>
<evidence type="ECO:0000256" key="2">
    <source>
        <dbReference type="SAM" id="MobiDB-lite"/>
    </source>
</evidence>
<sequence length="452" mass="50130">MSFKIRSWNVSYYKNDQGQWVNGLLTCAPVSLTFHIQPEPLSGKPHEGGSQLKEDADHKTTSPTLQIRYSDIRQVRKARSMLIYPAVTVETFGGAVHWFSSLPDKYSVYNILHHFVHHALTHSKGQDGRTPLTNPATQTELGKKLLRSAEDSERTLAAAAGELHSQGRQLDGAAVDLVEIHGDLDVAERILSGLNSYLGQWKLPKQYQQEDIVVIGEDDIPSDHDLEVLSSELSKEQWSCQQLCILRVANTSLTLLDLRQRPLHTFRWTELSRVFVVSPWEVVLTNHVAGQRDVSVSVVSAALLPVLRLLQRRVSHLVDFQAVPREALDLQSDKDDSDGDDVKTSAGQTKTKSTAHSTSSQQRSGLGDTSYKSKGGPGDSSVQLQKGRQQREVVSETELLALHSKLGELKVMATAVGEELVTQNKALDDMIVSVDHADSRVKEGTRRANRLM</sequence>
<reference evidence="4 5" key="1">
    <citation type="submission" date="2024-02" db="EMBL/GenBank/DDBJ databases">
        <title>Chromosome-scale genome assembly of the rough periwinkle Littorina saxatilis.</title>
        <authorList>
            <person name="De Jode A."/>
            <person name="Faria R."/>
            <person name="Formenti G."/>
            <person name="Sims Y."/>
            <person name="Smith T.P."/>
            <person name="Tracey A."/>
            <person name="Wood J.M.D."/>
            <person name="Zagrodzka Z.B."/>
            <person name="Johannesson K."/>
            <person name="Butlin R.K."/>
            <person name="Leder E.H."/>
        </authorList>
    </citation>
    <scope>NUCLEOTIDE SEQUENCE [LARGE SCALE GENOMIC DNA]</scope>
    <source>
        <strain evidence="4">Snail1</strain>
        <tissue evidence="4">Muscle</tissue>
    </source>
</reference>
<dbReference type="EMBL" id="JBAMIC010000003">
    <property type="protein sequence ID" value="KAK7109261.1"/>
    <property type="molecule type" value="Genomic_DNA"/>
</dbReference>
<keyword evidence="5" id="KW-1185">Reference proteome</keyword>
<accession>A0AAN9GIF9</accession>
<evidence type="ECO:0000256" key="1">
    <source>
        <dbReference type="ARBA" id="ARBA00022737"/>
    </source>
</evidence>
<dbReference type="CDD" id="cd15841">
    <property type="entry name" value="SNARE_Qc"/>
    <property type="match status" value="1"/>
</dbReference>
<evidence type="ECO:0000259" key="3">
    <source>
        <dbReference type="PROSITE" id="PS50192"/>
    </source>
</evidence>
<dbReference type="GO" id="GO:0031201">
    <property type="term" value="C:SNARE complex"/>
    <property type="evidence" value="ECO:0007669"/>
    <property type="project" value="TreeGrafter"/>
</dbReference>
<name>A0AAN9GIF9_9CAEN</name>
<dbReference type="GO" id="GO:0019905">
    <property type="term" value="F:syntaxin binding"/>
    <property type="evidence" value="ECO:0007669"/>
    <property type="project" value="TreeGrafter"/>
</dbReference>
<dbReference type="GO" id="GO:0005484">
    <property type="term" value="F:SNAP receptor activity"/>
    <property type="evidence" value="ECO:0007669"/>
    <property type="project" value="TreeGrafter"/>
</dbReference>
<dbReference type="GO" id="GO:0005886">
    <property type="term" value="C:plasma membrane"/>
    <property type="evidence" value="ECO:0007669"/>
    <property type="project" value="TreeGrafter"/>
</dbReference>
<feature type="compositionally biased region" description="Basic and acidic residues" evidence="2">
    <location>
        <begin position="44"/>
        <end position="60"/>
    </location>
</feature>
<dbReference type="GO" id="GO:0098793">
    <property type="term" value="C:presynapse"/>
    <property type="evidence" value="ECO:0007669"/>
    <property type="project" value="GOC"/>
</dbReference>
<dbReference type="GO" id="GO:0031629">
    <property type="term" value="P:synaptic vesicle fusion to presynaptic active zone membrane"/>
    <property type="evidence" value="ECO:0007669"/>
    <property type="project" value="TreeGrafter"/>
</dbReference>
<dbReference type="PROSITE" id="PS50192">
    <property type="entry name" value="T_SNARE"/>
    <property type="match status" value="1"/>
</dbReference>